<dbReference type="PROSITE" id="PS00217">
    <property type="entry name" value="SUGAR_TRANSPORT_2"/>
    <property type="match status" value="1"/>
</dbReference>
<evidence type="ECO:0000256" key="2">
    <source>
        <dbReference type="ARBA" id="ARBA00010992"/>
    </source>
</evidence>
<dbReference type="NCBIfam" id="TIGR00879">
    <property type="entry name" value="SP"/>
    <property type="match status" value="1"/>
</dbReference>
<dbReference type="PROSITE" id="PS00216">
    <property type="entry name" value="SUGAR_TRANSPORT_1"/>
    <property type="match status" value="1"/>
</dbReference>
<dbReference type="PANTHER" id="PTHR48020:SF12">
    <property type="entry name" value="PROTON MYO-INOSITOL COTRANSPORTER"/>
    <property type="match status" value="1"/>
</dbReference>
<dbReference type="PANTHER" id="PTHR48020">
    <property type="entry name" value="PROTON MYO-INOSITOL COTRANSPORTER"/>
    <property type="match status" value="1"/>
</dbReference>
<gene>
    <name evidence="12" type="ORF">RM550_36985</name>
</gene>
<name>A0ABU2TJW0_9ACTN</name>
<dbReference type="InterPro" id="IPR005828">
    <property type="entry name" value="MFS_sugar_transport-like"/>
</dbReference>
<dbReference type="RefSeq" id="WP_311628140.1">
    <property type="nucleotide sequence ID" value="NZ_JAVRFE010000107.1"/>
</dbReference>
<dbReference type="PRINTS" id="PR00171">
    <property type="entry name" value="SUGRTRNSPORT"/>
</dbReference>
<keyword evidence="4" id="KW-1003">Cell membrane</keyword>
<keyword evidence="5 10" id="KW-0812">Transmembrane</keyword>
<evidence type="ECO:0000256" key="5">
    <source>
        <dbReference type="ARBA" id="ARBA00022692"/>
    </source>
</evidence>
<feature type="transmembrane region" description="Helical" evidence="10">
    <location>
        <begin position="153"/>
        <end position="175"/>
    </location>
</feature>
<keyword evidence="3 8" id="KW-0813">Transport</keyword>
<sequence>MAAPTSQMAPAGPRESVRARSAKRFIVGIAAIAALGGALFGYDTGVISGALPFMESHFGLTSLGEGIITSALLIGAAFGSLIGGRMADALGRRNSLLWAGSVFIGGALAVALSPGVPFMTVARFVLGLAVGSASVITPLYLSEIAPPHIRGRLVSFNSLMIVSGQLLAYLINAVLAHWAAWRWMLGLAALPAVALFAGLFFLPDTPRWYISKGRPDEADRVLHRTLPAEDVPAELARIEQARTLEADARRGAWQQLRTPWVRRLLLVGIGLAAVQQITGVNAVVYFAPKILASTGLGTGASITATIAVGAISVLATAIGMSLIDRVGRRPMLLAGLSGMAVSLALLGAAFRLPHSTAVSALVLGLMVLYMAFMQATLNTGVWLLLAEMFPLKVRGLAMGAAVFMMWMVNFGVALAFPLLLDAVGAGTTFWFFGVMCVLSLVFCKRYAPETKGLALEDLEHELRRAATKAAPGEGIPSGSPDGIRGGSPDGTPGECPGGSAGRS</sequence>
<evidence type="ECO:0000313" key="13">
    <source>
        <dbReference type="Proteomes" id="UP001180551"/>
    </source>
</evidence>
<reference evidence="12" key="1">
    <citation type="submission" date="2024-05" db="EMBL/GenBank/DDBJ databases">
        <title>30 novel species of actinomycetes from the DSMZ collection.</title>
        <authorList>
            <person name="Nouioui I."/>
        </authorList>
    </citation>
    <scope>NUCLEOTIDE SEQUENCE</scope>
    <source>
        <strain evidence="12">DSM 41527</strain>
    </source>
</reference>
<keyword evidence="6 10" id="KW-1133">Transmembrane helix</keyword>
<keyword evidence="13" id="KW-1185">Reference proteome</keyword>
<comment type="similarity">
    <text evidence="2 8">Belongs to the major facilitator superfamily. Sugar transporter (TC 2.A.1.1) family.</text>
</comment>
<dbReference type="InterPro" id="IPR005829">
    <property type="entry name" value="Sugar_transporter_CS"/>
</dbReference>
<evidence type="ECO:0000256" key="6">
    <source>
        <dbReference type="ARBA" id="ARBA00022989"/>
    </source>
</evidence>
<dbReference type="PROSITE" id="PS50850">
    <property type="entry name" value="MFS"/>
    <property type="match status" value="1"/>
</dbReference>
<dbReference type="Pfam" id="PF00083">
    <property type="entry name" value="Sugar_tr"/>
    <property type="match status" value="1"/>
</dbReference>
<dbReference type="EMBL" id="JAVRFE010000107">
    <property type="protein sequence ID" value="MDT0461237.1"/>
    <property type="molecule type" value="Genomic_DNA"/>
</dbReference>
<keyword evidence="7 10" id="KW-0472">Membrane</keyword>
<comment type="subcellular location">
    <subcellularLocation>
        <location evidence="1">Cell membrane</location>
        <topology evidence="1">Multi-pass membrane protein</topology>
    </subcellularLocation>
</comment>
<evidence type="ECO:0000256" key="8">
    <source>
        <dbReference type="RuleBase" id="RU003346"/>
    </source>
</evidence>
<dbReference type="Proteomes" id="UP001180551">
    <property type="component" value="Unassembled WGS sequence"/>
</dbReference>
<evidence type="ECO:0000256" key="9">
    <source>
        <dbReference type="SAM" id="MobiDB-lite"/>
    </source>
</evidence>
<proteinExistence type="inferred from homology"/>
<feature type="domain" description="Major facilitator superfamily (MFS) profile" evidence="11">
    <location>
        <begin position="29"/>
        <end position="451"/>
    </location>
</feature>
<evidence type="ECO:0000313" key="12">
    <source>
        <dbReference type="EMBL" id="MDT0461237.1"/>
    </source>
</evidence>
<dbReference type="InterPro" id="IPR020846">
    <property type="entry name" value="MFS_dom"/>
</dbReference>
<dbReference type="Gene3D" id="1.20.1250.20">
    <property type="entry name" value="MFS general substrate transporter like domains"/>
    <property type="match status" value="1"/>
</dbReference>
<feature type="transmembrane region" description="Helical" evidence="10">
    <location>
        <begin position="25"/>
        <end position="42"/>
    </location>
</feature>
<evidence type="ECO:0000256" key="1">
    <source>
        <dbReference type="ARBA" id="ARBA00004651"/>
    </source>
</evidence>
<feature type="transmembrane region" description="Helical" evidence="10">
    <location>
        <begin position="96"/>
        <end position="115"/>
    </location>
</feature>
<feature type="transmembrane region" description="Helical" evidence="10">
    <location>
        <begin position="299"/>
        <end position="320"/>
    </location>
</feature>
<feature type="transmembrane region" description="Helical" evidence="10">
    <location>
        <begin position="121"/>
        <end position="141"/>
    </location>
</feature>
<feature type="transmembrane region" description="Helical" evidence="10">
    <location>
        <begin position="62"/>
        <end position="84"/>
    </location>
</feature>
<protein>
    <submittedName>
        <fullName evidence="12">Sugar porter family MFS transporter</fullName>
    </submittedName>
</protein>
<evidence type="ECO:0000256" key="7">
    <source>
        <dbReference type="ARBA" id="ARBA00023136"/>
    </source>
</evidence>
<evidence type="ECO:0000256" key="4">
    <source>
        <dbReference type="ARBA" id="ARBA00022475"/>
    </source>
</evidence>
<dbReference type="InterPro" id="IPR050814">
    <property type="entry name" value="Myo-inositol_Transporter"/>
</dbReference>
<feature type="region of interest" description="Disordered" evidence="9">
    <location>
        <begin position="465"/>
        <end position="503"/>
    </location>
</feature>
<dbReference type="SUPFAM" id="SSF103473">
    <property type="entry name" value="MFS general substrate transporter"/>
    <property type="match status" value="1"/>
</dbReference>
<feature type="transmembrane region" description="Helical" evidence="10">
    <location>
        <begin position="181"/>
        <end position="202"/>
    </location>
</feature>
<dbReference type="InterPro" id="IPR047984">
    <property type="entry name" value="XylE-like"/>
</dbReference>
<evidence type="ECO:0000256" key="3">
    <source>
        <dbReference type="ARBA" id="ARBA00022448"/>
    </source>
</evidence>
<feature type="transmembrane region" description="Helical" evidence="10">
    <location>
        <begin position="332"/>
        <end position="352"/>
    </location>
</feature>
<feature type="transmembrane region" description="Helical" evidence="10">
    <location>
        <begin position="396"/>
        <end position="416"/>
    </location>
</feature>
<dbReference type="InterPro" id="IPR003663">
    <property type="entry name" value="Sugar/inositol_transpt"/>
</dbReference>
<evidence type="ECO:0000256" key="10">
    <source>
        <dbReference type="SAM" id="Phobius"/>
    </source>
</evidence>
<organism evidence="12 13">
    <name type="scientific">Streptomyces mooreae</name>
    <dbReference type="NCBI Taxonomy" id="3075523"/>
    <lineage>
        <taxon>Bacteria</taxon>
        <taxon>Bacillati</taxon>
        <taxon>Actinomycetota</taxon>
        <taxon>Actinomycetes</taxon>
        <taxon>Kitasatosporales</taxon>
        <taxon>Streptomycetaceae</taxon>
        <taxon>Streptomyces</taxon>
    </lineage>
</organism>
<comment type="caution">
    <text evidence="12">The sequence shown here is derived from an EMBL/GenBank/DDBJ whole genome shotgun (WGS) entry which is preliminary data.</text>
</comment>
<dbReference type="CDD" id="cd17359">
    <property type="entry name" value="MFS_XylE_like"/>
    <property type="match status" value="1"/>
</dbReference>
<dbReference type="InterPro" id="IPR036259">
    <property type="entry name" value="MFS_trans_sf"/>
</dbReference>
<feature type="transmembrane region" description="Helical" evidence="10">
    <location>
        <begin position="264"/>
        <end position="287"/>
    </location>
</feature>
<accession>A0ABU2TJW0</accession>
<feature type="transmembrane region" description="Helical" evidence="10">
    <location>
        <begin position="358"/>
        <end position="384"/>
    </location>
</feature>
<evidence type="ECO:0000259" key="11">
    <source>
        <dbReference type="PROSITE" id="PS50850"/>
    </source>
</evidence>
<feature type="transmembrane region" description="Helical" evidence="10">
    <location>
        <begin position="422"/>
        <end position="443"/>
    </location>
</feature>